<accession>A0ABS6KMD6</accession>
<reference evidence="1 2" key="1">
    <citation type="journal article" date="2021" name="Sci. Rep.">
        <title>Phenotypic and genomic hallmarks of a novel, potentially pathogenic rapidly growing Mycobacterium species related to the Mycobacterium fortuitum complex.</title>
        <authorList>
            <person name="Gharbi R."/>
            <person name="Khanna V."/>
            <person name="Frigui W."/>
            <person name="Mhenni B."/>
            <person name="Brosch R."/>
            <person name="Mardassi H."/>
        </authorList>
    </citation>
    <scope>NUCLEOTIDE SEQUENCE [LARGE SCALE GENOMIC DNA]</scope>
    <source>
        <strain evidence="1 2">TNTM28</strain>
    </source>
</reference>
<comment type="caution">
    <text evidence="1">The sequence shown here is derived from an EMBL/GenBank/DDBJ whole genome shotgun (WGS) entry which is preliminary data.</text>
</comment>
<proteinExistence type="predicted"/>
<dbReference type="RefSeq" id="WP_217157546.1">
    <property type="nucleotide sequence ID" value="NZ_VOMB01000016.1"/>
</dbReference>
<dbReference type="EMBL" id="VOMB01000016">
    <property type="protein sequence ID" value="MBU9764741.1"/>
    <property type="molecule type" value="Genomic_DNA"/>
</dbReference>
<gene>
    <name evidence="1" type="ORF">FR943_12900</name>
</gene>
<sequence length="153" mass="16459">MTKYVVVCCAGDPIAYLADNRPGGTCELSSPRGKGAKVHVGGEGDPAPMGVQELIAQSRFNDARLTETQWADGHLSWTINCPRCPKQARIRAESLALVADRLSGQTLLTVEIPDPGIRGERHPDVRPGASTQTCRAHVLPLGVLNLILTQLNR</sequence>
<dbReference type="Proteomes" id="UP000812982">
    <property type="component" value="Unassembled WGS sequence"/>
</dbReference>
<evidence type="ECO:0000313" key="2">
    <source>
        <dbReference type="Proteomes" id="UP000812982"/>
    </source>
</evidence>
<name>A0ABS6KMD6_9MYCO</name>
<organism evidence="1 2">
    <name type="scientific">[Mycobacterium] fortunisiensis</name>
    <dbReference type="NCBI Taxonomy" id="2600579"/>
    <lineage>
        <taxon>Bacteria</taxon>
        <taxon>Bacillati</taxon>
        <taxon>Actinomycetota</taxon>
        <taxon>Actinomycetes</taxon>
        <taxon>Mycobacteriales</taxon>
        <taxon>Mycobacteriaceae</taxon>
        <taxon>Mycolicibacterium</taxon>
    </lineage>
</organism>
<evidence type="ECO:0000313" key="1">
    <source>
        <dbReference type="EMBL" id="MBU9764741.1"/>
    </source>
</evidence>
<keyword evidence="2" id="KW-1185">Reference proteome</keyword>
<protein>
    <submittedName>
        <fullName evidence="1">Uncharacterized protein</fullName>
    </submittedName>
</protein>